<evidence type="ECO:0000256" key="1">
    <source>
        <dbReference type="SAM" id="MobiDB-lite"/>
    </source>
</evidence>
<dbReference type="GO" id="GO:0007165">
    <property type="term" value="P:signal transduction"/>
    <property type="evidence" value="ECO:0007669"/>
    <property type="project" value="InterPro"/>
</dbReference>
<dbReference type="InterPro" id="IPR000157">
    <property type="entry name" value="TIR_dom"/>
</dbReference>
<dbReference type="OrthoDB" id="6162004at2759"/>
<gene>
    <name evidence="3" type="ORF">MCOR_4347</name>
</gene>
<reference evidence="3 4" key="1">
    <citation type="submission" date="2020-06" db="EMBL/GenBank/DDBJ databases">
        <authorList>
            <person name="Li R."/>
            <person name="Bekaert M."/>
        </authorList>
    </citation>
    <scope>NUCLEOTIDE SEQUENCE [LARGE SCALE GENOMIC DNA]</scope>
    <source>
        <strain evidence="4">wild</strain>
    </source>
</reference>
<proteinExistence type="predicted"/>
<name>A0A6J8A7T1_MYTCO</name>
<dbReference type="Proteomes" id="UP000507470">
    <property type="component" value="Unassembled WGS sequence"/>
</dbReference>
<evidence type="ECO:0000313" key="4">
    <source>
        <dbReference type="Proteomes" id="UP000507470"/>
    </source>
</evidence>
<dbReference type="AlphaFoldDB" id="A0A6J8A7T1"/>
<dbReference type="PROSITE" id="PS50104">
    <property type="entry name" value="TIR"/>
    <property type="match status" value="1"/>
</dbReference>
<evidence type="ECO:0000259" key="2">
    <source>
        <dbReference type="PROSITE" id="PS50104"/>
    </source>
</evidence>
<accession>A0A6J8A7T1</accession>
<feature type="domain" description="TIR" evidence="2">
    <location>
        <begin position="75"/>
        <end position="241"/>
    </location>
</feature>
<feature type="region of interest" description="Disordered" evidence="1">
    <location>
        <begin position="379"/>
        <end position="403"/>
    </location>
</feature>
<dbReference type="InterPro" id="IPR035897">
    <property type="entry name" value="Toll_tir_struct_dom_sf"/>
</dbReference>
<evidence type="ECO:0000313" key="3">
    <source>
        <dbReference type="EMBL" id="CAC5362623.1"/>
    </source>
</evidence>
<organism evidence="3 4">
    <name type="scientific">Mytilus coruscus</name>
    <name type="common">Sea mussel</name>
    <dbReference type="NCBI Taxonomy" id="42192"/>
    <lineage>
        <taxon>Eukaryota</taxon>
        <taxon>Metazoa</taxon>
        <taxon>Spiralia</taxon>
        <taxon>Lophotrochozoa</taxon>
        <taxon>Mollusca</taxon>
        <taxon>Bivalvia</taxon>
        <taxon>Autobranchia</taxon>
        <taxon>Pteriomorphia</taxon>
        <taxon>Mytilida</taxon>
        <taxon>Mytiloidea</taxon>
        <taxon>Mytilidae</taxon>
        <taxon>Mytilinae</taxon>
        <taxon>Mytilus</taxon>
    </lineage>
</organism>
<dbReference type="SUPFAM" id="SSF75011">
    <property type="entry name" value="3-carboxy-cis,cis-mucoante lactonizing enzyme"/>
    <property type="match status" value="1"/>
</dbReference>
<dbReference type="PANTHER" id="PTHR16253:SF0">
    <property type="entry name" value="TETRATRICOPEPTIDE REPEAT PROTEIN 22"/>
    <property type="match status" value="1"/>
</dbReference>
<dbReference type="EMBL" id="CACVKT020000743">
    <property type="protein sequence ID" value="CAC5362623.1"/>
    <property type="molecule type" value="Genomic_DNA"/>
</dbReference>
<dbReference type="PANTHER" id="PTHR16253">
    <property type="entry name" value="TETRATRICOPEPTIDE REPEAT PROTEIN 22"/>
    <property type="match status" value="1"/>
</dbReference>
<dbReference type="InterPro" id="IPR042342">
    <property type="entry name" value="TTC22"/>
</dbReference>
<dbReference type="Pfam" id="PF13676">
    <property type="entry name" value="TIR_2"/>
    <property type="match status" value="1"/>
</dbReference>
<keyword evidence="4" id="KW-1185">Reference proteome</keyword>
<dbReference type="Gene3D" id="3.40.50.10140">
    <property type="entry name" value="Toll/interleukin-1 receptor homology (TIR) domain"/>
    <property type="match status" value="1"/>
</dbReference>
<dbReference type="SUPFAM" id="SSF52200">
    <property type="entry name" value="Toll/Interleukin receptor TIR domain"/>
    <property type="match status" value="1"/>
</dbReference>
<protein>
    <recommendedName>
        <fullName evidence="2">TIR domain-containing protein</fullName>
    </recommendedName>
</protein>
<sequence length="540" mass="61542">MCQLETEMALKLYLHDRQSSTILPLMIDTCDLPDCMLPLRYIDARKAESDWLPILLSSLAKPVIPKAQAVLPEGKLYHVFFVYRTVVPDKDWVKEVACSLEAYESGLKCAYHERDFIPGLTIMENIVYFLKCSLKVVIVLTPDFLGSSWTKYETELAQLISLNPSGDVRIVPVVVQHCTIPESLINLTYLDATDTFLTWWPRLLKTINIPNKELLLLPPKNEAMLQTLRLGKFVGKLKTEEYKSWLIDIKFVDNEYLLVTDARNKKIKKFCFKGQLKNEVSFANRPMFFACFDDRMAYVTFPDEKIIRVVSCVNQLEVVNEITVKIRCSGIAKIDQDKFVLACRSKCKIYIMSRTGTKVRTIKPLIGIDEMLINHIPSTGTDEANDSDEEGDNRGHHHTAGRKDFDALKRHRQSLKVANIRSRLVWPGFIDVSDKQIFVTDYETSLLTIIYIENEACFRHKSIPLVDPRGVVIHDNKLFVSAGTVRILTLDGEAITEVPLHGDPITFPRSITFDKTGHYMAVTHKGDGDDLFSLFQLLSS</sequence>